<evidence type="ECO:0000313" key="4">
    <source>
        <dbReference type="Proteomes" id="UP000523955"/>
    </source>
</evidence>
<dbReference type="InterPro" id="IPR001223">
    <property type="entry name" value="Glyco_hydro18_cat"/>
</dbReference>
<evidence type="ECO:0000256" key="1">
    <source>
        <dbReference type="SAM" id="SignalP"/>
    </source>
</evidence>
<dbReference type="PANTHER" id="PTHR46066">
    <property type="entry name" value="CHITINASE DOMAIN-CONTAINING PROTEIN 1 FAMILY MEMBER"/>
    <property type="match status" value="1"/>
</dbReference>
<dbReference type="GO" id="GO:0016787">
    <property type="term" value="F:hydrolase activity"/>
    <property type="evidence" value="ECO:0007669"/>
    <property type="project" value="UniProtKB-KW"/>
</dbReference>
<gene>
    <name evidence="3" type="ORF">H5V45_02530</name>
</gene>
<feature type="signal peptide" evidence="1">
    <location>
        <begin position="1"/>
        <end position="34"/>
    </location>
</feature>
<evidence type="ECO:0000313" key="3">
    <source>
        <dbReference type="EMBL" id="MBB6626188.1"/>
    </source>
</evidence>
<dbReference type="EMBL" id="JACKXE010000001">
    <property type="protein sequence ID" value="MBB6626188.1"/>
    <property type="molecule type" value="Genomic_DNA"/>
</dbReference>
<dbReference type="Gene3D" id="3.10.50.10">
    <property type="match status" value="1"/>
</dbReference>
<keyword evidence="3" id="KW-0378">Hydrolase</keyword>
<dbReference type="InterPro" id="IPR017853">
    <property type="entry name" value="GH"/>
</dbReference>
<dbReference type="GO" id="GO:0008061">
    <property type="term" value="F:chitin binding"/>
    <property type="evidence" value="ECO:0007669"/>
    <property type="project" value="InterPro"/>
</dbReference>
<dbReference type="PANTHER" id="PTHR46066:SF2">
    <property type="entry name" value="CHITINASE DOMAIN-CONTAINING PROTEIN 1"/>
    <property type="match status" value="1"/>
</dbReference>
<keyword evidence="4" id="KW-1185">Reference proteome</keyword>
<dbReference type="SMART" id="SM00636">
    <property type="entry name" value="Glyco_18"/>
    <property type="match status" value="1"/>
</dbReference>
<dbReference type="AlphaFoldDB" id="A0A7X0VAJ3"/>
<feature type="chain" id="PRO_5038778780" evidence="1">
    <location>
        <begin position="35"/>
        <end position="350"/>
    </location>
</feature>
<keyword evidence="1" id="KW-0732">Signal</keyword>
<feature type="domain" description="GH18" evidence="2">
    <location>
        <begin position="51"/>
        <end position="350"/>
    </location>
</feature>
<reference evidence="3 4" key="1">
    <citation type="submission" date="2020-08" db="EMBL/GenBank/DDBJ databases">
        <authorList>
            <person name="Seo M.-J."/>
        </authorList>
    </citation>
    <scope>NUCLEOTIDE SEQUENCE [LARGE SCALE GENOMIC DNA]</scope>
    <source>
        <strain evidence="3 4">KIGAM211</strain>
    </source>
</reference>
<dbReference type="Pfam" id="PF00704">
    <property type="entry name" value="Glyco_hydro_18"/>
    <property type="match status" value="1"/>
</dbReference>
<name>A0A7X0VAJ3_9ACTN</name>
<dbReference type="InterPro" id="IPR011583">
    <property type="entry name" value="Chitinase_II/V-like_cat"/>
</dbReference>
<proteinExistence type="predicted"/>
<organism evidence="3 4">
    <name type="scientific">Nocardioides luti</name>
    <dbReference type="NCBI Taxonomy" id="2761101"/>
    <lineage>
        <taxon>Bacteria</taxon>
        <taxon>Bacillati</taxon>
        <taxon>Actinomycetota</taxon>
        <taxon>Actinomycetes</taxon>
        <taxon>Propionibacteriales</taxon>
        <taxon>Nocardioidaceae</taxon>
        <taxon>Nocardioides</taxon>
    </lineage>
</organism>
<dbReference type="SUPFAM" id="SSF51445">
    <property type="entry name" value="(Trans)glycosidases"/>
    <property type="match status" value="1"/>
</dbReference>
<dbReference type="RefSeq" id="WP_185251486.1">
    <property type="nucleotide sequence ID" value="NZ_JACKXE010000001.1"/>
</dbReference>
<sequence>MQRHHSGPSSRRTSSATALLATIVLAATSSTVLPASPVAAAHADPRGQAAPLVTGYVLDGAPDRLVHDNASGLDELGVDGVALDSDGAGVADPSDGAVRLLGTAHDDGLRAELLIHNYSSEIGDFDSTAAARLLRDDDHVRAVAQRLADIAVDQGWDGITVDLESLHRKDADGLVLLMSELQSRMPAAKTVTVDLMASTDLREFRARGYRLAAIAGVADVVAVMTYDQHGPGWSGPGPVGGLAWQRDVLDTLTSRVPVDQVDLGVAGYGYTWPKHGTGRTVTVPAARRLVQKDGAKAVWKRRAAEWTARLSNGTVLWWSDGRSFRKRQALAASYGVRGLALWRLGSTDTL</sequence>
<evidence type="ECO:0000259" key="2">
    <source>
        <dbReference type="PROSITE" id="PS51910"/>
    </source>
</evidence>
<accession>A0A7X0VAJ3</accession>
<dbReference type="InterPro" id="IPR029070">
    <property type="entry name" value="Chitinase_insertion_sf"/>
</dbReference>
<comment type="caution">
    <text evidence="3">The sequence shown here is derived from an EMBL/GenBank/DDBJ whole genome shotgun (WGS) entry which is preliminary data.</text>
</comment>
<dbReference type="Gene3D" id="3.20.20.80">
    <property type="entry name" value="Glycosidases"/>
    <property type="match status" value="1"/>
</dbReference>
<dbReference type="Proteomes" id="UP000523955">
    <property type="component" value="Unassembled WGS sequence"/>
</dbReference>
<dbReference type="PROSITE" id="PS51910">
    <property type="entry name" value="GH18_2"/>
    <property type="match status" value="1"/>
</dbReference>
<dbReference type="GO" id="GO:0005975">
    <property type="term" value="P:carbohydrate metabolic process"/>
    <property type="evidence" value="ECO:0007669"/>
    <property type="project" value="InterPro"/>
</dbReference>
<protein>
    <submittedName>
        <fullName evidence="3">Hydrolase</fullName>
    </submittedName>
</protein>